<evidence type="ECO:0000256" key="1">
    <source>
        <dbReference type="ARBA" id="ARBA00022737"/>
    </source>
</evidence>
<evidence type="ECO:0000313" key="5">
    <source>
        <dbReference type="Proteomes" id="UP000266721"/>
    </source>
</evidence>
<dbReference type="Pfam" id="PF08477">
    <property type="entry name" value="Roc"/>
    <property type="match status" value="1"/>
</dbReference>
<gene>
    <name evidence="4" type="ORF">AM593_10587</name>
</gene>
<feature type="compositionally biased region" description="Basic and acidic residues" evidence="2">
    <location>
        <begin position="32"/>
        <end position="46"/>
    </location>
</feature>
<evidence type="ECO:0000256" key="2">
    <source>
        <dbReference type="SAM" id="MobiDB-lite"/>
    </source>
</evidence>
<keyword evidence="5" id="KW-1185">Reference proteome</keyword>
<dbReference type="InterPro" id="IPR027417">
    <property type="entry name" value="P-loop_NTPase"/>
</dbReference>
<dbReference type="Gene3D" id="3.40.50.300">
    <property type="entry name" value="P-loop containing nucleotide triphosphate hydrolases"/>
    <property type="match status" value="1"/>
</dbReference>
<dbReference type="Gene3D" id="1.10.10.10">
    <property type="entry name" value="Winged helix-like DNA-binding domain superfamily/Winged helix DNA-binding domain"/>
    <property type="match status" value="1"/>
</dbReference>
<feature type="compositionally biased region" description="Basic and acidic residues" evidence="2">
    <location>
        <begin position="1"/>
        <end position="12"/>
    </location>
</feature>
<protein>
    <recommendedName>
        <fullName evidence="3">COR domain-containing protein</fullName>
    </recommendedName>
</protein>
<dbReference type="EMBL" id="KV582680">
    <property type="protein sequence ID" value="OPL33499.1"/>
    <property type="molecule type" value="Genomic_DNA"/>
</dbReference>
<organism evidence="4 5">
    <name type="scientific">Mytilus galloprovincialis</name>
    <name type="common">Mediterranean mussel</name>
    <dbReference type="NCBI Taxonomy" id="29158"/>
    <lineage>
        <taxon>Eukaryota</taxon>
        <taxon>Metazoa</taxon>
        <taxon>Spiralia</taxon>
        <taxon>Lophotrochozoa</taxon>
        <taxon>Mollusca</taxon>
        <taxon>Bivalvia</taxon>
        <taxon>Autobranchia</taxon>
        <taxon>Pteriomorphia</taxon>
        <taxon>Mytilida</taxon>
        <taxon>Mytiloidea</taxon>
        <taxon>Mytilidae</taxon>
        <taxon>Mytilinae</taxon>
        <taxon>Mytilus</taxon>
    </lineage>
</organism>
<dbReference type="Pfam" id="PF16095">
    <property type="entry name" value="COR-A"/>
    <property type="match status" value="1"/>
</dbReference>
<feature type="compositionally biased region" description="Polar residues" evidence="2">
    <location>
        <begin position="13"/>
        <end position="23"/>
    </location>
</feature>
<dbReference type="AlphaFoldDB" id="A0A3L5TVD8"/>
<dbReference type="SUPFAM" id="SSF52540">
    <property type="entry name" value="P-loop containing nucleoside triphosphate hydrolases"/>
    <property type="match status" value="1"/>
</dbReference>
<evidence type="ECO:0000313" key="4">
    <source>
        <dbReference type="EMBL" id="OPL33499.1"/>
    </source>
</evidence>
<name>A0A3L5TVD8_MYTGA</name>
<proteinExistence type="predicted"/>
<keyword evidence="1" id="KW-0677">Repeat</keyword>
<dbReference type="Proteomes" id="UP000266721">
    <property type="component" value="Unassembled WGS sequence"/>
</dbReference>
<dbReference type="InterPro" id="IPR032171">
    <property type="entry name" value="COR-A"/>
</dbReference>
<feature type="domain" description="COR" evidence="3">
    <location>
        <begin position="304"/>
        <end position="406"/>
    </location>
</feature>
<evidence type="ECO:0000259" key="3">
    <source>
        <dbReference type="Pfam" id="PF16095"/>
    </source>
</evidence>
<comment type="caution">
    <text evidence="4">The sequence shown here is derived from an EMBL/GenBank/DDBJ whole genome shotgun (WGS) entry which is preliminary data.</text>
</comment>
<accession>A0A3L5TVD8</accession>
<reference evidence="4 5" key="1">
    <citation type="journal article" date="2016" name="PLoS ONE">
        <title>A First Insight into the Genome of the Filter-Feeder Mussel Mytilus galloprovincialis.</title>
        <authorList>
            <person name="Murgarella M."/>
            <person name="Puiu D."/>
            <person name="Novoa B."/>
            <person name="Figueras A."/>
            <person name="Posada D."/>
            <person name="Canchaya C."/>
        </authorList>
    </citation>
    <scope>NUCLEOTIDE SEQUENCE [LARGE SCALE GENOMIC DNA]</scope>
    <source>
        <tissue evidence="4">Muscle</tissue>
    </source>
</reference>
<sequence>MFTEKIMNKNEASRQNIETSSFVQEIPSFSAEDSKTSHDHDIPQDKVTHGNRMIVGSQDDTDEIEIIENKYNVKTKNTQEESADVEIKESNPNQETVKTNQTEKFQDNQIKRNEVENETGQENDKNLVQMVSSVMESCLHLNSDELHDKLALCTLWDFAGQIDFYATHQVFLSKCAVFLLVTDSLESSYADQLWIDFKDTAQYVRFWFDAIHCYWSTSTTKKNRLDPPIIVVCTNEDKIKNKKQHKSEFNMNLGKILNPQKKNEHLRNIYFVSNTEDDDTVFQEIRQEISNHAMTMNDWGRKCPLKWLLFQQVLVKMKDSDVPISTTTKLEIIAKHDSIGIDNDKEFKKCLEYFHDIGSVIYFDEENLKEHVILDPKWLIDAFRCLVTDKVENIIQSSLDWRTLKENVFEFLPPAFFNHILAWYIKQYDVSTFFDKRTGTKRNALYRQIGVFDLDSNACEQLVVCEGPNIVALQVWNYTEYRDKCGEIANELFEFINSIEKRYSLRVTYTKSFTCTDGNFTMNQKTVNDLLHKPEYWCSEHNTIHDCDDILEPWEEIEEIK</sequence>
<feature type="non-terminal residue" evidence="4">
    <location>
        <position position="1"/>
    </location>
</feature>
<dbReference type="InterPro" id="IPR036388">
    <property type="entry name" value="WH-like_DNA-bd_sf"/>
</dbReference>
<feature type="region of interest" description="Disordered" evidence="2">
    <location>
        <begin position="1"/>
        <end position="46"/>
    </location>
</feature>